<evidence type="ECO:0000256" key="1">
    <source>
        <dbReference type="ARBA" id="ARBA00022527"/>
    </source>
</evidence>
<dbReference type="EMBL" id="VCLA01000071">
    <property type="protein sequence ID" value="MQT00367.1"/>
    <property type="molecule type" value="Genomic_DNA"/>
</dbReference>
<dbReference type="InterPro" id="IPR003594">
    <property type="entry name" value="HATPase_dom"/>
</dbReference>
<evidence type="ECO:0000313" key="4">
    <source>
        <dbReference type="Proteomes" id="UP000419138"/>
    </source>
</evidence>
<dbReference type="GO" id="GO:0004674">
    <property type="term" value="F:protein serine/threonine kinase activity"/>
    <property type="evidence" value="ECO:0007669"/>
    <property type="project" value="UniProtKB-KW"/>
</dbReference>
<organism evidence="3 4">
    <name type="scientific">Streptomyces jumonjinensis</name>
    <dbReference type="NCBI Taxonomy" id="1945"/>
    <lineage>
        <taxon>Bacteria</taxon>
        <taxon>Bacillati</taxon>
        <taxon>Actinomycetota</taxon>
        <taxon>Actinomycetes</taxon>
        <taxon>Kitasatosporales</taxon>
        <taxon>Streptomycetaceae</taxon>
        <taxon>Streptomyces</taxon>
    </lineage>
</organism>
<keyword evidence="1" id="KW-0808">Transferase</keyword>
<accession>A0A646KEE7</accession>
<feature type="domain" description="Histidine kinase/HSP90-like ATPase" evidence="2">
    <location>
        <begin position="52"/>
        <end position="164"/>
    </location>
</feature>
<keyword evidence="3" id="KW-0067">ATP-binding</keyword>
<dbReference type="Proteomes" id="UP000419138">
    <property type="component" value="Unassembled WGS sequence"/>
</dbReference>
<keyword evidence="3" id="KW-0547">Nucleotide-binding</keyword>
<protein>
    <submittedName>
        <fullName evidence="3">ATP-binding protein</fullName>
    </submittedName>
</protein>
<dbReference type="CDD" id="cd16936">
    <property type="entry name" value="HATPase_RsbW-like"/>
    <property type="match status" value="1"/>
</dbReference>
<gene>
    <name evidence="3" type="ORF">FF041_09045</name>
</gene>
<keyword evidence="4" id="KW-1185">Reference proteome</keyword>
<dbReference type="InterPro" id="IPR050267">
    <property type="entry name" value="Anti-sigma-factor_SerPK"/>
</dbReference>
<comment type="caution">
    <text evidence="3">The sequence shown here is derived from an EMBL/GenBank/DDBJ whole genome shotgun (WGS) entry which is preliminary data.</text>
</comment>
<reference evidence="3 4" key="1">
    <citation type="submission" date="2019-05" db="EMBL/GenBank/DDBJ databases">
        <title>Comparative genomics and metabolomics analyses of clavulanic acid producing Streptomyces species provides insight into specialized metabolism and evolution of beta-lactam biosynthetic gene clusters.</title>
        <authorList>
            <person name="Moore M.A."/>
            <person name="Cruz-Morales P."/>
            <person name="Barona Gomez F."/>
            <person name="Kapil T."/>
        </authorList>
    </citation>
    <scope>NUCLEOTIDE SEQUENCE [LARGE SCALE GENOMIC DNA]</scope>
    <source>
        <strain evidence="3 4">NRRL 5741</strain>
    </source>
</reference>
<evidence type="ECO:0000313" key="3">
    <source>
        <dbReference type="EMBL" id="MQT00367.1"/>
    </source>
</evidence>
<proteinExistence type="predicted"/>
<keyword evidence="1" id="KW-0418">Kinase</keyword>
<evidence type="ECO:0000259" key="2">
    <source>
        <dbReference type="Pfam" id="PF13581"/>
    </source>
</evidence>
<dbReference type="PANTHER" id="PTHR35526">
    <property type="entry name" value="ANTI-SIGMA-F FACTOR RSBW-RELATED"/>
    <property type="match status" value="1"/>
</dbReference>
<dbReference type="Gene3D" id="3.30.565.10">
    <property type="entry name" value="Histidine kinase-like ATPase, C-terminal domain"/>
    <property type="match status" value="1"/>
</dbReference>
<dbReference type="PANTHER" id="PTHR35526:SF3">
    <property type="entry name" value="ANTI-SIGMA-F FACTOR RSBW"/>
    <property type="match status" value="1"/>
</dbReference>
<dbReference type="InterPro" id="IPR036890">
    <property type="entry name" value="HATPase_C_sf"/>
</dbReference>
<dbReference type="AlphaFoldDB" id="A0A646KEE7"/>
<name>A0A646KEE7_STRJU</name>
<dbReference type="Pfam" id="PF13581">
    <property type="entry name" value="HATPase_c_2"/>
    <property type="match status" value="1"/>
</dbReference>
<dbReference type="GO" id="GO:0005524">
    <property type="term" value="F:ATP binding"/>
    <property type="evidence" value="ECO:0007669"/>
    <property type="project" value="UniProtKB-KW"/>
</dbReference>
<dbReference type="OrthoDB" id="3211521at2"/>
<sequence length="170" mass="18295">MFPGSSLRELSARRVDAPLGLLKGVSGLTMDAARTADPGAPMTERDRRLPGEIRRRVRGYLHLRDLDRRLVEAAEVVVTELVTNTLQHGPDSNSGFGVCLWPLGDRIYMEIGNGDRQGQSFCSWGVAAVAATDLREDSRGLLLVAGLADAWGTTTDGAGTWCVLSVTADQ</sequence>
<keyword evidence="1" id="KW-0723">Serine/threonine-protein kinase</keyword>